<gene>
    <name evidence="1" type="ORF">FOD75_05025</name>
</gene>
<protein>
    <submittedName>
        <fullName evidence="1">Uncharacterized protein</fullName>
    </submittedName>
</protein>
<dbReference type="EMBL" id="CP041676">
    <property type="protein sequence ID" value="QDR72486.1"/>
    <property type="molecule type" value="Genomic_DNA"/>
</dbReference>
<evidence type="ECO:0000313" key="1">
    <source>
        <dbReference type="EMBL" id="QDR72486.1"/>
    </source>
</evidence>
<dbReference type="RefSeq" id="WP_144226968.1">
    <property type="nucleotide sequence ID" value="NZ_CP041676.1"/>
</dbReference>
<dbReference type="Proteomes" id="UP000316394">
    <property type="component" value="Chromosome"/>
</dbReference>
<name>A0A517D568_LIMRT</name>
<evidence type="ECO:0000313" key="2">
    <source>
        <dbReference type="Proteomes" id="UP000316394"/>
    </source>
</evidence>
<dbReference type="AlphaFoldDB" id="A0A517D568"/>
<sequence length="123" mass="14369">MILVLGTVLSPIIVALINRGFDVWLSSIHEKQTARKEYYQHKLQIFEQYLHDVAEASRGTVKHENLKIVDSYYLMLPYISIDTANALNKFTIDLANGKKLNEKDLLYFNQLLLEIKRELKPYK</sequence>
<organism evidence="1 2">
    <name type="scientific">Limosilactobacillus reuteri</name>
    <name type="common">Lactobacillus reuteri</name>
    <dbReference type="NCBI Taxonomy" id="1598"/>
    <lineage>
        <taxon>Bacteria</taxon>
        <taxon>Bacillati</taxon>
        <taxon>Bacillota</taxon>
        <taxon>Bacilli</taxon>
        <taxon>Lactobacillales</taxon>
        <taxon>Lactobacillaceae</taxon>
        <taxon>Limosilactobacillus</taxon>
    </lineage>
</organism>
<accession>A0A517D568</accession>
<proteinExistence type="predicted"/>
<reference evidence="1 2" key="1">
    <citation type="submission" date="2019-07" db="EMBL/GenBank/DDBJ databases">
        <title>Gastrointestinal microbiota of Peromyscus leucopus, the white-footed mouse.</title>
        <authorList>
            <person name="Milovic A."/>
            <person name="Bassam K."/>
            <person name="Barbour A.G."/>
        </authorList>
    </citation>
    <scope>NUCLEOTIDE SEQUENCE [LARGE SCALE GENOMIC DNA]</scope>
    <source>
        <strain evidence="1 2">LL7</strain>
    </source>
</reference>